<evidence type="ECO:0000256" key="1">
    <source>
        <dbReference type="SAM" id="MobiDB-lite"/>
    </source>
</evidence>
<accession>A0A9D4R3V0</accession>
<dbReference type="EMBL" id="JAIWYP010000003">
    <property type="protein sequence ID" value="KAH3852285.1"/>
    <property type="molecule type" value="Genomic_DNA"/>
</dbReference>
<reference evidence="2" key="1">
    <citation type="journal article" date="2019" name="bioRxiv">
        <title>The Genome of the Zebra Mussel, Dreissena polymorpha: A Resource for Invasive Species Research.</title>
        <authorList>
            <person name="McCartney M.A."/>
            <person name="Auch B."/>
            <person name="Kono T."/>
            <person name="Mallez S."/>
            <person name="Zhang Y."/>
            <person name="Obille A."/>
            <person name="Becker A."/>
            <person name="Abrahante J.E."/>
            <person name="Garbe J."/>
            <person name="Badalamenti J.P."/>
            <person name="Herman A."/>
            <person name="Mangelson H."/>
            <person name="Liachko I."/>
            <person name="Sullivan S."/>
            <person name="Sone E.D."/>
            <person name="Koren S."/>
            <person name="Silverstein K.A.T."/>
            <person name="Beckman K.B."/>
            <person name="Gohl D.M."/>
        </authorList>
    </citation>
    <scope>NUCLEOTIDE SEQUENCE</scope>
    <source>
        <strain evidence="2">Duluth1</strain>
        <tissue evidence="2">Whole animal</tissue>
    </source>
</reference>
<keyword evidence="3" id="KW-1185">Reference proteome</keyword>
<feature type="compositionally biased region" description="Basic and acidic residues" evidence="1">
    <location>
        <begin position="72"/>
        <end position="84"/>
    </location>
</feature>
<organism evidence="2 3">
    <name type="scientific">Dreissena polymorpha</name>
    <name type="common">Zebra mussel</name>
    <name type="synonym">Mytilus polymorpha</name>
    <dbReference type="NCBI Taxonomy" id="45954"/>
    <lineage>
        <taxon>Eukaryota</taxon>
        <taxon>Metazoa</taxon>
        <taxon>Spiralia</taxon>
        <taxon>Lophotrochozoa</taxon>
        <taxon>Mollusca</taxon>
        <taxon>Bivalvia</taxon>
        <taxon>Autobranchia</taxon>
        <taxon>Heteroconchia</taxon>
        <taxon>Euheterodonta</taxon>
        <taxon>Imparidentia</taxon>
        <taxon>Neoheterodontei</taxon>
        <taxon>Myida</taxon>
        <taxon>Dreissenoidea</taxon>
        <taxon>Dreissenidae</taxon>
        <taxon>Dreissena</taxon>
    </lineage>
</organism>
<comment type="caution">
    <text evidence="2">The sequence shown here is derived from an EMBL/GenBank/DDBJ whole genome shotgun (WGS) entry which is preliminary data.</text>
</comment>
<protein>
    <submittedName>
        <fullName evidence="2">Uncharacterized protein</fullName>
    </submittedName>
</protein>
<feature type="region of interest" description="Disordered" evidence="1">
    <location>
        <begin position="64"/>
        <end position="103"/>
    </location>
</feature>
<sequence length="103" mass="11665">MQSFVRDDRMLQQMEKKSWPLSLPKVRHARLLCCHLHCPRPSSGDVVKPLSTYGQLPFRLAILPNSGSQRSQQERKSGSRDDGTRLINRAAEEVPISDPPQAM</sequence>
<dbReference type="Proteomes" id="UP000828390">
    <property type="component" value="Unassembled WGS sequence"/>
</dbReference>
<evidence type="ECO:0000313" key="2">
    <source>
        <dbReference type="EMBL" id="KAH3852285.1"/>
    </source>
</evidence>
<gene>
    <name evidence="2" type="ORF">DPMN_094788</name>
</gene>
<dbReference type="AlphaFoldDB" id="A0A9D4R3V0"/>
<proteinExistence type="predicted"/>
<evidence type="ECO:0000313" key="3">
    <source>
        <dbReference type="Proteomes" id="UP000828390"/>
    </source>
</evidence>
<name>A0A9D4R3V0_DREPO</name>
<reference evidence="2" key="2">
    <citation type="submission" date="2020-11" db="EMBL/GenBank/DDBJ databases">
        <authorList>
            <person name="McCartney M.A."/>
            <person name="Auch B."/>
            <person name="Kono T."/>
            <person name="Mallez S."/>
            <person name="Becker A."/>
            <person name="Gohl D.M."/>
            <person name="Silverstein K.A.T."/>
            <person name="Koren S."/>
            <person name="Bechman K.B."/>
            <person name="Herman A."/>
            <person name="Abrahante J.E."/>
            <person name="Garbe J."/>
        </authorList>
    </citation>
    <scope>NUCLEOTIDE SEQUENCE</scope>
    <source>
        <strain evidence="2">Duluth1</strain>
        <tissue evidence="2">Whole animal</tissue>
    </source>
</reference>